<feature type="compositionally biased region" description="Basic and acidic residues" evidence="1">
    <location>
        <begin position="17"/>
        <end position="27"/>
    </location>
</feature>
<sequence length="139" mass="15325">MATCPTGGNKTSPETKPPAKEGEEKWNRATKVGLLKRENCVARSDKAGGTHRCSLDKGSSFALMTNVSFTPNEVHRGLVYEIHNEANILVPRSRLKPKETSHKLGGWRQSRSRGEVSPNARVEAAFKKQMVHGLIMTIT</sequence>
<feature type="region of interest" description="Disordered" evidence="1">
    <location>
        <begin position="94"/>
        <end position="118"/>
    </location>
</feature>
<evidence type="ECO:0000256" key="1">
    <source>
        <dbReference type="SAM" id="MobiDB-lite"/>
    </source>
</evidence>
<dbReference type="ExpressionAtlas" id="A0A5S9Y858">
    <property type="expression patterns" value="differential"/>
</dbReference>
<evidence type="ECO:0000313" key="2">
    <source>
        <dbReference type="EMBL" id="CAA0405353.1"/>
    </source>
</evidence>
<dbReference type="Proteomes" id="UP000434276">
    <property type="component" value="Unassembled WGS sequence"/>
</dbReference>
<feature type="compositionally biased region" description="Polar residues" evidence="1">
    <location>
        <begin position="1"/>
        <end position="14"/>
    </location>
</feature>
<proteinExistence type="predicted"/>
<name>A0A5S9Y858_ARATH</name>
<dbReference type="OrthoDB" id="10274422at2759"/>
<organism evidence="2 3">
    <name type="scientific">Arabidopsis thaliana</name>
    <name type="common">Mouse-ear cress</name>
    <dbReference type="NCBI Taxonomy" id="3702"/>
    <lineage>
        <taxon>Eukaryota</taxon>
        <taxon>Viridiplantae</taxon>
        <taxon>Streptophyta</taxon>
        <taxon>Embryophyta</taxon>
        <taxon>Tracheophyta</taxon>
        <taxon>Spermatophyta</taxon>
        <taxon>Magnoliopsida</taxon>
        <taxon>eudicotyledons</taxon>
        <taxon>Gunneridae</taxon>
        <taxon>Pentapetalae</taxon>
        <taxon>rosids</taxon>
        <taxon>malvids</taxon>
        <taxon>Brassicales</taxon>
        <taxon>Brassicaceae</taxon>
        <taxon>Camelineae</taxon>
        <taxon>Arabidopsis</taxon>
    </lineage>
</organism>
<gene>
    <name evidence="2" type="ORF">C24_LOCUS23464</name>
</gene>
<reference evidence="2 3" key="1">
    <citation type="submission" date="2019-12" db="EMBL/GenBank/DDBJ databases">
        <authorList>
            <person name="Jiao W.-B."/>
            <person name="Schneeberger K."/>
        </authorList>
    </citation>
    <scope>NUCLEOTIDE SEQUENCE [LARGE SCALE GENOMIC DNA]</scope>
    <source>
        <strain evidence="3">cv. C24</strain>
    </source>
</reference>
<evidence type="ECO:0000313" key="3">
    <source>
        <dbReference type="Proteomes" id="UP000434276"/>
    </source>
</evidence>
<dbReference type="AlphaFoldDB" id="A0A5S9Y858"/>
<dbReference type="EMBL" id="CACSHJ010000096">
    <property type="protein sequence ID" value="CAA0405353.1"/>
    <property type="molecule type" value="Genomic_DNA"/>
</dbReference>
<feature type="region of interest" description="Disordered" evidence="1">
    <location>
        <begin position="1"/>
        <end position="29"/>
    </location>
</feature>
<accession>A0A5S9Y858</accession>
<protein>
    <submittedName>
        <fullName evidence="2">Uncharacterized protein</fullName>
    </submittedName>
</protein>